<organism evidence="9 10">
    <name type="scientific">Muricoccus nepalensis</name>
    <dbReference type="NCBI Taxonomy" id="1854500"/>
    <lineage>
        <taxon>Bacteria</taxon>
        <taxon>Pseudomonadati</taxon>
        <taxon>Pseudomonadota</taxon>
        <taxon>Alphaproteobacteria</taxon>
        <taxon>Acetobacterales</taxon>
        <taxon>Roseomonadaceae</taxon>
        <taxon>Muricoccus</taxon>
    </lineage>
</organism>
<dbReference type="Gene3D" id="3.30.450.20">
    <property type="entry name" value="PAS domain"/>
    <property type="match status" value="1"/>
</dbReference>
<dbReference type="PRINTS" id="PR00344">
    <property type="entry name" value="BCTRLSENSOR"/>
</dbReference>
<dbReference type="EMBL" id="RCZP01000042">
    <property type="protein sequence ID" value="TPG46057.1"/>
    <property type="molecule type" value="Genomic_DNA"/>
</dbReference>
<dbReference type="InterPro" id="IPR005467">
    <property type="entry name" value="His_kinase_dom"/>
</dbReference>
<evidence type="ECO:0000256" key="5">
    <source>
        <dbReference type="SAM" id="Coils"/>
    </source>
</evidence>
<gene>
    <name evidence="9" type="ORF">EAH89_25365</name>
</gene>
<evidence type="ECO:0000313" key="10">
    <source>
        <dbReference type="Proteomes" id="UP000317078"/>
    </source>
</evidence>
<accession>A0A502F9M3</accession>
<dbReference type="SMART" id="SM00388">
    <property type="entry name" value="HisKA"/>
    <property type="match status" value="1"/>
</dbReference>
<dbReference type="Gene3D" id="3.30.565.10">
    <property type="entry name" value="Histidine kinase-like ATPase, C-terminal domain"/>
    <property type="match status" value="1"/>
</dbReference>
<dbReference type="Pfam" id="PF00072">
    <property type="entry name" value="Response_reg"/>
    <property type="match status" value="1"/>
</dbReference>
<dbReference type="Gene3D" id="2.10.70.100">
    <property type="match status" value="1"/>
</dbReference>
<dbReference type="Pfam" id="PF08447">
    <property type="entry name" value="PAS_3"/>
    <property type="match status" value="1"/>
</dbReference>
<dbReference type="SMART" id="SM00448">
    <property type="entry name" value="REC"/>
    <property type="match status" value="1"/>
</dbReference>
<dbReference type="InterPro" id="IPR003594">
    <property type="entry name" value="HATPase_dom"/>
</dbReference>
<dbReference type="Proteomes" id="UP000317078">
    <property type="component" value="Unassembled WGS sequence"/>
</dbReference>
<dbReference type="Gene3D" id="1.10.287.130">
    <property type="match status" value="1"/>
</dbReference>
<dbReference type="Gene3D" id="3.40.50.2300">
    <property type="match status" value="1"/>
</dbReference>
<dbReference type="GO" id="GO:0000155">
    <property type="term" value="F:phosphorelay sensor kinase activity"/>
    <property type="evidence" value="ECO:0007669"/>
    <property type="project" value="InterPro"/>
</dbReference>
<dbReference type="AlphaFoldDB" id="A0A502F9M3"/>
<dbReference type="PROSITE" id="PS50109">
    <property type="entry name" value="HIS_KIN"/>
    <property type="match status" value="1"/>
</dbReference>
<dbReference type="SMART" id="SM00387">
    <property type="entry name" value="HATPase_c"/>
    <property type="match status" value="1"/>
</dbReference>
<dbReference type="InterPro" id="IPR036097">
    <property type="entry name" value="HisK_dim/P_sf"/>
</dbReference>
<dbReference type="InterPro" id="IPR001610">
    <property type="entry name" value="PAC"/>
</dbReference>
<dbReference type="SUPFAM" id="SSF55785">
    <property type="entry name" value="PYP-like sensor domain (PAS domain)"/>
    <property type="match status" value="1"/>
</dbReference>
<evidence type="ECO:0000256" key="1">
    <source>
        <dbReference type="ARBA" id="ARBA00000085"/>
    </source>
</evidence>
<dbReference type="SUPFAM" id="SSF55874">
    <property type="entry name" value="ATPase domain of HSP90 chaperone/DNA topoisomerase II/histidine kinase"/>
    <property type="match status" value="1"/>
</dbReference>
<dbReference type="InterPro" id="IPR036890">
    <property type="entry name" value="HATPase_C_sf"/>
</dbReference>
<dbReference type="CDD" id="cd00130">
    <property type="entry name" value="PAS"/>
    <property type="match status" value="1"/>
</dbReference>
<dbReference type="InterPro" id="IPR003661">
    <property type="entry name" value="HisK_dim/P_dom"/>
</dbReference>
<dbReference type="PANTHER" id="PTHR43065:SF42">
    <property type="entry name" value="TWO-COMPONENT SENSOR PPRA"/>
    <property type="match status" value="1"/>
</dbReference>
<feature type="domain" description="Response regulatory" evidence="7">
    <location>
        <begin position="578"/>
        <end position="695"/>
    </location>
</feature>
<dbReference type="InterPro" id="IPR011006">
    <property type="entry name" value="CheY-like_superfamily"/>
</dbReference>
<keyword evidence="10" id="KW-1185">Reference proteome</keyword>
<reference evidence="9 10" key="1">
    <citation type="journal article" date="2019" name="Environ. Microbiol.">
        <title>Species interactions and distinct microbial communities in high Arctic permafrost affected cryosols are associated with the CH4 and CO2 gas fluxes.</title>
        <authorList>
            <person name="Altshuler I."/>
            <person name="Hamel J."/>
            <person name="Turney S."/>
            <person name="Magnuson E."/>
            <person name="Levesque R."/>
            <person name="Greer C."/>
            <person name="Whyte L.G."/>
        </authorList>
    </citation>
    <scope>NUCLEOTIDE SEQUENCE [LARGE SCALE GENOMIC DNA]</scope>
    <source>
        <strain evidence="9 10">S9.3B</strain>
    </source>
</reference>
<feature type="modified residue" description="4-aspartylphosphate" evidence="4">
    <location>
        <position position="628"/>
    </location>
</feature>
<dbReference type="Pfam" id="PF00512">
    <property type="entry name" value="HisKA"/>
    <property type="match status" value="1"/>
</dbReference>
<dbReference type="InterPro" id="IPR000700">
    <property type="entry name" value="PAS-assoc_C"/>
</dbReference>
<dbReference type="PANTHER" id="PTHR43065">
    <property type="entry name" value="SENSOR HISTIDINE KINASE"/>
    <property type="match status" value="1"/>
</dbReference>
<protein>
    <recommendedName>
        <fullName evidence="2">histidine kinase</fullName>
        <ecNumber evidence="2">2.7.13.3</ecNumber>
    </recommendedName>
</protein>
<dbReference type="PROSITE" id="PS50110">
    <property type="entry name" value="RESPONSE_REGULATORY"/>
    <property type="match status" value="1"/>
</dbReference>
<dbReference type="EC" id="2.7.13.3" evidence="2"/>
<keyword evidence="5" id="KW-0175">Coiled coil</keyword>
<keyword evidence="3 4" id="KW-0597">Phosphoprotein</keyword>
<dbReference type="RefSeq" id="WP_140886515.1">
    <property type="nucleotide sequence ID" value="NZ_RCZP01000042.1"/>
</dbReference>
<evidence type="ECO:0000313" key="9">
    <source>
        <dbReference type="EMBL" id="TPG46057.1"/>
    </source>
</evidence>
<comment type="caution">
    <text evidence="9">The sequence shown here is derived from an EMBL/GenBank/DDBJ whole genome shotgun (WGS) entry which is preliminary data.</text>
</comment>
<dbReference type="PROSITE" id="PS50113">
    <property type="entry name" value="PAC"/>
    <property type="match status" value="1"/>
</dbReference>
<dbReference type="SUPFAM" id="SSF47384">
    <property type="entry name" value="Homodimeric domain of signal transducing histidine kinase"/>
    <property type="match status" value="1"/>
</dbReference>
<dbReference type="SUPFAM" id="SSF52172">
    <property type="entry name" value="CheY-like"/>
    <property type="match status" value="1"/>
</dbReference>
<dbReference type="OrthoDB" id="7264471at2"/>
<feature type="domain" description="PAC" evidence="8">
    <location>
        <begin position="232"/>
        <end position="285"/>
    </location>
</feature>
<evidence type="ECO:0000259" key="8">
    <source>
        <dbReference type="PROSITE" id="PS50113"/>
    </source>
</evidence>
<dbReference type="InterPro" id="IPR000014">
    <property type="entry name" value="PAS"/>
</dbReference>
<proteinExistence type="predicted"/>
<dbReference type="SMART" id="SM00086">
    <property type="entry name" value="PAC"/>
    <property type="match status" value="1"/>
</dbReference>
<name>A0A502F9M3_9PROT</name>
<dbReference type="Pfam" id="PF02518">
    <property type="entry name" value="HATPase_c"/>
    <property type="match status" value="1"/>
</dbReference>
<dbReference type="InterPro" id="IPR035965">
    <property type="entry name" value="PAS-like_dom_sf"/>
</dbReference>
<dbReference type="InterPro" id="IPR001789">
    <property type="entry name" value="Sig_transdc_resp-reg_receiver"/>
</dbReference>
<dbReference type="InterPro" id="IPR013655">
    <property type="entry name" value="PAS_fold_3"/>
</dbReference>
<evidence type="ECO:0000256" key="2">
    <source>
        <dbReference type="ARBA" id="ARBA00012438"/>
    </source>
</evidence>
<feature type="coiled-coil region" evidence="5">
    <location>
        <begin position="276"/>
        <end position="321"/>
    </location>
</feature>
<evidence type="ECO:0000259" key="7">
    <source>
        <dbReference type="PROSITE" id="PS50110"/>
    </source>
</evidence>
<evidence type="ECO:0000256" key="3">
    <source>
        <dbReference type="ARBA" id="ARBA00022553"/>
    </source>
</evidence>
<evidence type="ECO:0000256" key="4">
    <source>
        <dbReference type="PROSITE-ProRule" id="PRU00169"/>
    </source>
</evidence>
<sequence>MAEQIGRAGLRARVCGDVAELLAELDREADAALIAEEALLGGSAEALGRWVSGQPAWSDMPFVLLTNHDQRLALAREGLLRCLGNVSLLERPLQAITLTSAALAAVRARRRQYEVRAHLEERERTALDLQDLVAARTRELEAANRVLEAEGALRESEARLRLATEAAEVGFWDVDLVEDTMVWPPRVKGMFGIPADVPVTMRDFYEGLHPDDREATAAAFAAACDPNQRALYDVEYRTVGKEDGAIRWVAAKGRSLFDEEGCPVRVIGTAIDITARKMAEAALARSEAELRSLNELLEARVREEVAAREEAQARLAQAQRMEALGQLAGGVAHDFNNVLQAVSGGARLIEGRSTEPERVRRLAHMIAEAARRGASITRRLLAFSRRADLQAEPVDVAMLLEDMREILSHTLGAGIQVRVQTAPALPPLLADKGQLETVLVNLAANARDAMDGAGAITLSGILEQSKRGEGGAAYPATLKAGSYVKLSVSDTGMGMDTATLARVAEPFFTTKPLGKGTGLGLAMARGFAEQSSGALAIESSPGRGTTIRLWFPVASADAIAGHHPAGLGSILQPESRARVLLVDDEALVREITTEGLEAAGYAVLSVGNATEAIELLDAGEAVSLLISDLSMPGMDGIALIREAQKRRPGLRAILLTGFATDAAELAVSGAIQGAFTLLRKPVEPSVLAERALVLLDGAPDMEGPG</sequence>
<dbReference type="InterPro" id="IPR004358">
    <property type="entry name" value="Sig_transdc_His_kin-like_C"/>
</dbReference>
<feature type="domain" description="Histidine kinase" evidence="6">
    <location>
        <begin position="330"/>
        <end position="555"/>
    </location>
</feature>
<dbReference type="NCBIfam" id="TIGR00229">
    <property type="entry name" value="sensory_box"/>
    <property type="match status" value="1"/>
</dbReference>
<comment type="catalytic activity">
    <reaction evidence="1">
        <text>ATP + protein L-histidine = ADP + protein N-phospho-L-histidine.</text>
        <dbReference type="EC" id="2.7.13.3"/>
    </reaction>
</comment>
<evidence type="ECO:0000259" key="6">
    <source>
        <dbReference type="PROSITE" id="PS50109"/>
    </source>
</evidence>